<accession>A0A6J7EJ98</accession>
<dbReference type="EMBL" id="CAFBLX010000027">
    <property type="protein sequence ID" value="CAB4881234.1"/>
    <property type="molecule type" value="Genomic_DNA"/>
</dbReference>
<organism evidence="1">
    <name type="scientific">freshwater metagenome</name>
    <dbReference type="NCBI Taxonomy" id="449393"/>
    <lineage>
        <taxon>unclassified sequences</taxon>
        <taxon>metagenomes</taxon>
        <taxon>ecological metagenomes</taxon>
    </lineage>
</organism>
<gene>
    <name evidence="1" type="ORF">UFOPK3472_00639</name>
</gene>
<evidence type="ECO:0000313" key="1">
    <source>
        <dbReference type="EMBL" id="CAB4881234.1"/>
    </source>
</evidence>
<reference evidence="1" key="1">
    <citation type="submission" date="2020-05" db="EMBL/GenBank/DDBJ databases">
        <authorList>
            <person name="Chiriac C."/>
            <person name="Salcher M."/>
            <person name="Ghai R."/>
            <person name="Kavagutti S V."/>
        </authorList>
    </citation>
    <scope>NUCLEOTIDE SEQUENCE</scope>
</reference>
<sequence>MSVLDLARRSRDAQRADDSRFSELRTVSTHLLGLPFRGLSAVRNARAFHPDGVSFSGSLERLLPDRYGIPLRSCEVTVRISKGIGIPAGLPDVAGVAIRVPPLEVGATPWDLLLAGSATGVVGRMVPWPSTSWNDAHLSSLMPVKYQGRMWWLRARLTRPQMNGMSVADVRQAIDDHGVSLVLEHACGTAAFEPLAVVHSTTILQPSEEIDAFDPVLNSPASVRPQPEWLRNLRLSAYRNSRAGRGIDNVRRGDRGRPT</sequence>
<protein>
    <submittedName>
        <fullName evidence="1">Unannotated protein</fullName>
    </submittedName>
</protein>
<proteinExistence type="predicted"/>
<dbReference type="AlphaFoldDB" id="A0A6J7EJ98"/>
<name>A0A6J7EJ98_9ZZZZ</name>